<comment type="caution">
    <text evidence="2">The sequence shown here is derived from an EMBL/GenBank/DDBJ whole genome shotgun (WGS) entry which is preliminary data.</text>
</comment>
<dbReference type="HOGENOM" id="CLU_1447948_0_0_1"/>
<protein>
    <submittedName>
        <fullName evidence="2">Uncharacterized protein</fullName>
    </submittedName>
</protein>
<evidence type="ECO:0000313" key="2">
    <source>
        <dbReference type="EMBL" id="EKG16840.1"/>
    </source>
</evidence>
<organism evidence="2 3">
    <name type="scientific">Macrophomina phaseolina (strain MS6)</name>
    <name type="common">Charcoal rot fungus</name>
    <dbReference type="NCBI Taxonomy" id="1126212"/>
    <lineage>
        <taxon>Eukaryota</taxon>
        <taxon>Fungi</taxon>
        <taxon>Dikarya</taxon>
        <taxon>Ascomycota</taxon>
        <taxon>Pezizomycotina</taxon>
        <taxon>Dothideomycetes</taxon>
        <taxon>Dothideomycetes incertae sedis</taxon>
        <taxon>Botryosphaeriales</taxon>
        <taxon>Botryosphaeriaceae</taxon>
        <taxon>Macrophomina</taxon>
    </lineage>
</organism>
<dbReference type="InParanoid" id="K2SJ22"/>
<dbReference type="AlphaFoldDB" id="K2SJ22"/>
<evidence type="ECO:0000313" key="3">
    <source>
        <dbReference type="Proteomes" id="UP000007129"/>
    </source>
</evidence>
<accession>K2SJ22</accession>
<gene>
    <name evidence="2" type="ORF">MPH_05943</name>
</gene>
<proteinExistence type="predicted"/>
<dbReference type="EMBL" id="AHHD01000260">
    <property type="protein sequence ID" value="EKG16840.1"/>
    <property type="molecule type" value="Genomic_DNA"/>
</dbReference>
<dbReference type="Proteomes" id="UP000007129">
    <property type="component" value="Unassembled WGS sequence"/>
</dbReference>
<feature type="compositionally biased region" description="Basic and acidic residues" evidence="1">
    <location>
        <begin position="11"/>
        <end position="24"/>
    </location>
</feature>
<feature type="region of interest" description="Disordered" evidence="1">
    <location>
        <begin position="1"/>
        <end position="29"/>
    </location>
</feature>
<sequence>MEAAYLSQRGFRPDSRRKEGRRGDPSGLRRVPILSCSDWRNLSGPLSGRGETRVRSHLNCVASTGSKVSYIPLPCMTPTRSAVLFFFLENVGTSLSSSSSILSPWEVSWTTSFTFTSASRAPLSTTQAVVPCARCSTRSPSTVPRDGIDASCTHHSGRACLSSGIATLCGGYRSRLSPLCSSASSRH</sequence>
<name>K2SJ22_MACPH</name>
<evidence type="ECO:0000256" key="1">
    <source>
        <dbReference type="SAM" id="MobiDB-lite"/>
    </source>
</evidence>
<dbReference type="VEuPathDB" id="FungiDB:MPH_05943"/>
<reference evidence="2 3" key="1">
    <citation type="journal article" date="2012" name="BMC Genomics">
        <title>Tools to kill: Genome of one of the most destructive plant pathogenic fungi Macrophomina phaseolina.</title>
        <authorList>
            <person name="Islam M.S."/>
            <person name="Haque M.S."/>
            <person name="Islam M.M."/>
            <person name="Emdad E.M."/>
            <person name="Halim A."/>
            <person name="Hossen Q.M.M."/>
            <person name="Hossain M.Z."/>
            <person name="Ahmed B."/>
            <person name="Rahim S."/>
            <person name="Rahman M.S."/>
            <person name="Alam M.M."/>
            <person name="Hou S."/>
            <person name="Wan X."/>
            <person name="Saito J.A."/>
            <person name="Alam M."/>
        </authorList>
    </citation>
    <scope>NUCLEOTIDE SEQUENCE [LARGE SCALE GENOMIC DNA]</scope>
    <source>
        <strain evidence="2 3">MS6</strain>
    </source>
</reference>